<evidence type="ECO:0000313" key="3">
    <source>
        <dbReference type="Proteomes" id="UP000559987"/>
    </source>
</evidence>
<proteinExistence type="predicted"/>
<organism evidence="2 3">
    <name type="scientific">Simiduia aestuariiviva</name>
    <dbReference type="NCBI Taxonomy" id="1510459"/>
    <lineage>
        <taxon>Bacteria</taxon>
        <taxon>Pseudomonadati</taxon>
        <taxon>Pseudomonadota</taxon>
        <taxon>Gammaproteobacteria</taxon>
        <taxon>Cellvibrionales</taxon>
        <taxon>Cellvibrionaceae</taxon>
        <taxon>Simiduia</taxon>
    </lineage>
</organism>
<reference evidence="2 3" key="1">
    <citation type="submission" date="2020-08" db="EMBL/GenBank/DDBJ databases">
        <title>Genomic Encyclopedia of Type Strains, Phase III (KMG-III): the genomes of soil and plant-associated and newly described type strains.</title>
        <authorList>
            <person name="Whitman W."/>
        </authorList>
    </citation>
    <scope>NUCLEOTIDE SEQUENCE [LARGE SCALE GENOMIC DNA]</scope>
    <source>
        <strain evidence="2 3">CECT 8571</strain>
    </source>
</reference>
<keyword evidence="1" id="KW-0732">Signal</keyword>
<dbReference type="RefSeq" id="WP_183910482.1">
    <property type="nucleotide sequence ID" value="NZ_JACHXZ010000003.1"/>
</dbReference>
<name>A0A839UR54_9GAMM</name>
<protein>
    <submittedName>
        <fullName evidence="2">Uncharacterized protein</fullName>
    </submittedName>
</protein>
<feature type="chain" id="PRO_5032716283" evidence="1">
    <location>
        <begin position="19"/>
        <end position="144"/>
    </location>
</feature>
<keyword evidence="3" id="KW-1185">Reference proteome</keyword>
<evidence type="ECO:0000313" key="2">
    <source>
        <dbReference type="EMBL" id="MBB3168980.1"/>
    </source>
</evidence>
<comment type="caution">
    <text evidence="2">The sequence shown here is derived from an EMBL/GenBank/DDBJ whole genome shotgun (WGS) entry which is preliminary data.</text>
</comment>
<dbReference type="AlphaFoldDB" id="A0A839UR54"/>
<evidence type="ECO:0000256" key="1">
    <source>
        <dbReference type="SAM" id="SignalP"/>
    </source>
</evidence>
<accession>A0A839UR54</accession>
<dbReference type="Proteomes" id="UP000559987">
    <property type="component" value="Unassembled WGS sequence"/>
</dbReference>
<gene>
    <name evidence="2" type="ORF">FHS30_002188</name>
</gene>
<feature type="signal peptide" evidence="1">
    <location>
        <begin position="1"/>
        <end position="18"/>
    </location>
</feature>
<dbReference type="EMBL" id="JACHXZ010000003">
    <property type="protein sequence ID" value="MBB3168980.1"/>
    <property type="molecule type" value="Genomic_DNA"/>
</dbReference>
<sequence>MMRWIALLLALMGSQVFAETQLDDEGKPCESLVDLSEAGDFHRLHFECDKKPKVVTAYEAQPSGASTPAGQNKVATHDRAQVATGAGTEVLIRAPLPETGSVLKALDQLYQQMRQHCPNGWDKNNEWAARDQQQLYLHIRLTCS</sequence>